<dbReference type="GO" id="GO:0005524">
    <property type="term" value="F:ATP binding"/>
    <property type="evidence" value="ECO:0007669"/>
    <property type="project" value="InterPro"/>
</dbReference>
<keyword evidence="14" id="KW-1185">Reference proteome</keyword>
<dbReference type="EC" id="5.6.2.2" evidence="4"/>
<dbReference type="InterPro" id="IPR036078">
    <property type="entry name" value="Spo11/TopoVI_A_sf"/>
</dbReference>
<reference evidence="13 14" key="1">
    <citation type="journal article" date="2013" name="PLoS Genet.">
        <title>Genomic mechanisms accounting for the adaptation to parasitism in nematode-trapping fungi.</title>
        <authorList>
            <person name="Meerupati T."/>
            <person name="Andersson K.M."/>
            <person name="Friman E."/>
            <person name="Kumar D."/>
            <person name="Tunlid A."/>
            <person name="Ahren D."/>
        </authorList>
    </citation>
    <scope>NUCLEOTIDE SEQUENCE [LARGE SCALE GENOMIC DNA]</scope>
    <source>
        <strain evidence="13 14">CBS 200.50</strain>
    </source>
</reference>
<dbReference type="InterPro" id="IPR013049">
    <property type="entry name" value="Spo11/TopoVI_A_N"/>
</dbReference>
<dbReference type="GO" id="GO:0046872">
    <property type="term" value="F:metal ion binding"/>
    <property type="evidence" value="ECO:0007669"/>
    <property type="project" value="UniProtKB-KW"/>
</dbReference>
<dbReference type="GO" id="GO:0000228">
    <property type="term" value="C:nuclear chromosome"/>
    <property type="evidence" value="ECO:0007669"/>
    <property type="project" value="TreeGrafter"/>
</dbReference>
<dbReference type="Pfam" id="PF21180">
    <property type="entry name" value="TOP6A-Spo11_Toprim"/>
    <property type="match status" value="1"/>
</dbReference>
<evidence type="ECO:0000256" key="4">
    <source>
        <dbReference type="ARBA" id="ARBA00012895"/>
    </source>
</evidence>
<feature type="domain" description="Spo11/DNA topoisomerase VI subunit A N-terminal" evidence="11">
    <location>
        <begin position="197"/>
        <end position="248"/>
    </location>
</feature>
<evidence type="ECO:0000259" key="12">
    <source>
        <dbReference type="Pfam" id="PF21180"/>
    </source>
</evidence>
<dbReference type="GO" id="GO:0000706">
    <property type="term" value="P:meiotic DNA double-strand break processing"/>
    <property type="evidence" value="ECO:0007669"/>
    <property type="project" value="TreeGrafter"/>
</dbReference>
<dbReference type="STRING" id="1284197.S8C2W9"/>
<dbReference type="GO" id="GO:0007131">
    <property type="term" value="P:reciprocal meiotic recombination"/>
    <property type="evidence" value="ECO:0007669"/>
    <property type="project" value="TreeGrafter"/>
</dbReference>
<evidence type="ECO:0000256" key="1">
    <source>
        <dbReference type="ARBA" id="ARBA00000185"/>
    </source>
</evidence>
<dbReference type="OMA" id="LDIYTMY"/>
<evidence type="ECO:0000313" key="13">
    <source>
        <dbReference type="EMBL" id="EPS41997.1"/>
    </source>
</evidence>
<comment type="caution">
    <text evidence="13">The sequence shown here is derived from an EMBL/GenBank/DDBJ whole genome shotgun (WGS) entry which is preliminary data.</text>
</comment>
<accession>S8C2W9</accession>
<organism evidence="13 14">
    <name type="scientific">Dactylellina haptotyla (strain CBS 200.50)</name>
    <name type="common">Nematode-trapping fungus</name>
    <name type="synonym">Monacrosporium haptotylum</name>
    <dbReference type="NCBI Taxonomy" id="1284197"/>
    <lineage>
        <taxon>Eukaryota</taxon>
        <taxon>Fungi</taxon>
        <taxon>Dikarya</taxon>
        <taxon>Ascomycota</taxon>
        <taxon>Pezizomycotina</taxon>
        <taxon>Orbiliomycetes</taxon>
        <taxon>Orbiliales</taxon>
        <taxon>Orbiliaceae</taxon>
        <taxon>Dactylellina</taxon>
    </lineage>
</organism>
<comment type="catalytic activity">
    <reaction evidence="1">
        <text>ATP-dependent breakage, passage and rejoining of double-stranded DNA.</text>
        <dbReference type="EC" id="5.6.2.2"/>
    </reaction>
</comment>
<dbReference type="Gene3D" id="3.40.1360.10">
    <property type="match status" value="1"/>
</dbReference>
<evidence type="ECO:0000256" key="8">
    <source>
        <dbReference type="ARBA" id="ARBA00023125"/>
    </source>
</evidence>
<dbReference type="OrthoDB" id="5377392at2759"/>
<dbReference type="GO" id="GO:0042138">
    <property type="term" value="P:meiotic DNA double-strand break formation"/>
    <property type="evidence" value="ECO:0007669"/>
    <property type="project" value="TreeGrafter"/>
</dbReference>
<sequence length="546" mass="61733">MASDPDETALSSVIDLYQDGPTAVEEDIICDYFGWDDDVNIRDDLAQYSAPGYSPSPFPTINHTQLDMIPEELDNYTSSSPRISENTETQASHREESIYNEPSSSSVYDHDIATHNEPQLPHHINDAANTVRNSPTDPTADLQFRLYKLLTDSRTDEEVTINWEEADNSSRPSAWILEKIDEVFCAWMDVITNKSAFVRILELIAEAIKLDKIYTKRDVAIFRSQQTVNNLVDDISIALGVPRRTLHITAAAKGLVCGDLKILKLDNSTINCNIIGEGVLVPTSSDIKKVKIGDCNTVLIIEKEAIFRTLTESGDWRRLPGRPILLCGKGYPDIATREFARYLYLNKNAGGEYLDFYCLVDYDPHGLDIYTMYKRGSLLIGGSTQYDQMAVPSLRHLGVKFSDILDYCCSDSSSAEGKHEQMIPEKGNNSVSQNIERESVTFTNRMMGEEETQQEELEPISKRPRRHADGRYRSSPPRGLLLMTAHDRTKAISMLHREHDEISEEYVSDLRKLLVVGYKAEIQVLGDQLVRYLDEKLRDQRIGYAT</sequence>
<comment type="similarity">
    <text evidence="3">Belongs to the TOP6A family.</text>
</comment>
<evidence type="ECO:0000259" key="11">
    <source>
        <dbReference type="Pfam" id="PF04406"/>
    </source>
</evidence>
<feature type="compositionally biased region" description="Acidic residues" evidence="10">
    <location>
        <begin position="449"/>
        <end position="458"/>
    </location>
</feature>
<keyword evidence="9" id="KW-0413">Isomerase</keyword>
<protein>
    <recommendedName>
        <fullName evidence="4">DNA topoisomerase (ATP-hydrolyzing)</fullName>
        <ecNumber evidence="4">5.6.2.2</ecNumber>
    </recommendedName>
</protein>
<dbReference type="InterPro" id="IPR034136">
    <property type="entry name" value="TOPRIM_Topo6A/Spo11"/>
</dbReference>
<dbReference type="SUPFAM" id="SSF56726">
    <property type="entry name" value="DNA topoisomerase IV, alpha subunit"/>
    <property type="match status" value="1"/>
</dbReference>
<proteinExistence type="inferred from homology"/>
<evidence type="ECO:0000256" key="10">
    <source>
        <dbReference type="SAM" id="MobiDB-lite"/>
    </source>
</evidence>
<feature type="compositionally biased region" description="Polar residues" evidence="10">
    <location>
        <begin position="77"/>
        <end position="90"/>
    </location>
</feature>
<dbReference type="InterPro" id="IPR036388">
    <property type="entry name" value="WH-like_DNA-bd_sf"/>
</dbReference>
<dbReference type="PRINTS" id="PR01550">
    <property type="entry name" value="TOP6AFAMILY"/>
</dbReference>
<keyword evidence="7" id="KW-0799">Topoisomerase</keyword>
<reference evidence="14" key="2">
    <citation type="submission" date="2013-04" db="EMBL/GenBank/DDBJ databases">
        <title>Genomic mechanisms accounting for the adaptation to parasitism in nematode-trapping fungi.</title>
        <authorList>
            <person name="Ahren D.G."/>
        </authorList>
    </citation>
    <scope>NUCLEOTIDE SEQUENCE [LARGE SCALE GENOMIC DNA]</scope>
    <source>
        <strain evidence="14">CBS 200.50</strain>
    </source>
</reference>
<evidence type="ECO:0000256" key="7">
    <source>
        <dbReference type="ARBA" id="ARBA00023029"/>
    </source>
</evidence>
<feature type="region of interest" description="Disordered" evidence="10">
    <location>
        <begin position="77"/>
        <end position="109"/>
    </location>
</feature>
<evidence type="ECO:0000256" key="3">
    <source>
        <dbReference type="ARBA" id="ARBA00006559"/>
    </source>
</evidence>
<name>S8C2W9_DACHA</name>
<dbReference type="EMBL" id="AQGS01000130">
    <property type="protein sequence ID" value="EPS41997.1"/>
    <property type="molecule type" value="Genomic_DNA"/>
</dbReference>
<dbReference type="eggNOG" id="KOG2795">
    <property type="taxonomic scope" value="Eukaryota"/>
</dbReference>
<keyword evidence="5" id="KW-0479">Metal-binding</keyword>
<evidence type="ECO:0000256" key="9">
    <source>
        <dbReference type="ARBA" id="ARBA00023235"/>
    </source>
</evidence>
<evidence type="ECO:0000313" key="14">
    <source>
        <dbReference type="Proteomes" id="UP000015100"/>
    </source>
</evidence>
<comment type="cofactor">
    <cofactor evidence="2">
        <name>Mg(2+)</name>
        <dbReference type="ChEBI" id="CHEBI:18420"/>
    </cofactor>
</comment>
<gene>
    <name evidence="13" type="ORF">H072_3989</name>
</gene>
<keyword evidence="6" id="KW-0460">Magnesium</keyword>
<dbReference type="InterPro" id="IPR002815">
    <property type="entry name" value="Spo11/TopoVI_A"/>
</dbReference>
<dbReference type="GO" id="GO:0003918">
    <property type="term" value="F:DNA topoisomerase type II (double strand cut, ATP-hydrolyzing) activity"/>
    <property type="evidence" value="ECO:0007669"/>
    <property type="project" value="UniProtKB-EC"/>
</dbReference>
<evidence type="ECO:0000256" key="5">
    <source>
        <dbReference type="ARBA" id="ARBA00022723"/>
    </source>
</evidence>
<keyword evidence="8" id="KW-0238">DNA-binding</keyword>
<dbReference type="HOGENOM" id="CLU_498759_0_0_1"/>
<dbReference type="Pfam" id="PF04406">
    <property type="entry name" value="TP6A_N"/>
    <property type="match status" value="1"/>
</dbReference>
<evidence type="ECO:0000256" key="2">
    <source>
        <dbReference type="ARBA" id="ARBA00001946"/>
    </source>
</evidence>
<dbReference type="CDD" id="cd00223">
    <property type="entry name" value="TOPRIM_TopoIIB_SPO"/>
    <property type="match status" value="1"/>
</dbReference>
<dbReference type="Proteomes" id="UP000015100">
    <property type="component" value="Unassembled WGS sequence"/>
</dbReference>
<dbReference type="PANTHER" id="PTHR10848:SF0">
    <property type="entry name" value="MEIOTIC RECOMBINATION PROTEIN SPO11"/>
    <property type="match status" value="1"/>
</dbReference>
<dbReference type="PANTHER" id="PTHR10848">
    <property type="entry name" value="MEIOTIC RECOMBINATION PROTEIN SPO11"/>
    <property type="match status" value="1"/>
</dbReference>
<dbReference type="GO" id="GO:0003677">
    <property type="term" value="F:DNA binding"/>
    <property type="evidence" value="ECO:0007669"/>
    <property type="project" value="UniProtKB-KW"/>
</dbReference>
<feature type="region of interest" description="Disordered" evidence="10">
    <location>
        <begin position="449"/>
        <end position="478"/>
    </location>
</feature>
<dbReference type="AlphaFoldDB" id="S8C2W9"/>
<evidence type="ECO:0000256" key="6">
    <source>
        <dbReference type="ARBA" id="ARBA00022842"/>
    </source>
</evidence>
<feature type="domain" description="Topoisomerase 6 subunit A/Spo11 TOPRIM" evidence="12">
    <location>
        <begin position="298"/>
        <end position="424"/>
    </location>
</feature>
<dbReference type="Gene3D" id="1.10.10.10">
    <property type="entry name" value="Winged helix-like DNA-binding domain superfamily/Winged helix DNA-binding domain"/>
    <property type="match status" value="1"/>
</dbReference>